<protein>
    <recommendedName>
        <fullName evidence="3">RadC-like JAB domain-containing protein</fullName>
    </recommendedName>
</protein>
<reference evidence="2" key="1">
    <citation type="journal article" date="2019" name="Int. J. Syst. Evol. Microbiol.">
        <title>The Global Catalogue of Microorganisms (GCM) 10K type strain sequencing project: providing services to taxonomists for standard genome sequencing and annotation.</title>
        <authorList>
            <consortium name="The Broad Institute Genomics Platform"/>
            <consortium name="The Broad Institute Genome Sequencing Center for Infectious Disease"/>
            <person name="Wu L."/>
            <person name="Ma J."/>
        </authorList>
    </citation>
    <scope>NUCLEOTIDE SEQUENCE [LARGE SCALE GENOMIC DNA]</scope>
    <source>
        <strain evidence="2">CCUG 55608</strain>
    </source>
</reference>
<dbReference type="EMBL" id="JBHTLP010000011">
    <property type="protein sequence ID" value="MFD1142987.1"/>
    <property type="molecule type" value="Genomic_DNA"/>
</dbReference>
<sequence length="88" mass="9978">MTPAHHLLGRFSRFQFLELRRWLSIHQPVPTPHLVSVRAEEIERLARVVRQNTASGSLLALDARGTLGAHLLHAAVFEGSFYRLILLN</sequence>
<organism evidence="1 2">
    <name type="scientific">Larkinella insperata</name>
    <dbReference type="NCBI Taxonomy" id="332158"/>
    <lineage>
        <taxon>Bacteria</taxon>
        <taxon>Pseudomonadati</taxon>
        <taxon>Bacteroidota</taxon>
        <taxon>Cytophagia</taxon>
        <taxon>Cytophagales</taxon>
        <taxon>Spirosomataceae</taxon>
        <taxon>Larkinella</taxon>
    </lineage>
</organism>
<dbReference type="RefSeq" id="WP_265990806.1">
    <property type="nucleotide sequence ID" value="NZ_CP110973.1"/>
</dbReference>
<evidence type="ECO:0000313" key="1">
    <source>
        <dbReference type="EMBL" id="MFD1142987.1"/>
    </source>
</evidence>
<comment type="caution">
    <text evidence="1">The sequence shown here is derived from an EMBL/GenBank/DDBJ whole genome shotgun (WGS) entry which is preliminary data.</text>
</comment>
<name>A0ABW3QBN7_9BACT</name>
<evidence type="ECO:0000313" key="2">
    <source>
        <dbReference type="Proteomes" id="UP001597116"/>
    </source>
</evidence>
<gene>
    <name evidence="1" type="ORF">ACFQ4C_17810</name>
</gene>
<accession>A0ABW3QBN7</accession>
<evidence type="ECO:0008006" key="3">
    <source>
        <dbReference type="Google" id="ProtNLM"/>
    </source>
</evidence>
<proteinExistence type="predicted"/>
<keyword evidence="2" id="KW-1185">Reference proteome</keyword>
<dbReference type="Proteomes" id="UP001597116">
    <property type="component" value="Unassembled WGS sequence"/>
</dbReference>